<dbReference type="GO" id="GO:0003676">
    <property type="term" value="F:nucleic acid binding"/>
    <property type="evidence" value="ECO:0007669"/>
    <property type="project" value="InterPro"/>
</dbReference>
<evidence type="ECO:0000313" key="2">
    <source>
        <dbReference type="EMBL" id="AFZ26512.1"/>
    </source>
</evidence>
<dbReference type="Proteomes" id="UP000010475">
    <property type="component" value="Chromosome"/>
</dbReference>
<gene>
    <name evidence="2" type="ORF">Cylst_4426</name>
</gene>
<reference evidence="2 3" key="1">
    <citation type="submission" date="2012-06" db="EMBL/GenBank/DDBJ databases">
        <title>Finished chromosome of genome of Cylindrospermum stagnale PCC 7417.</title>
        <authorList>
            <consortium name="US DOE Joint Genome Institute"/>
            <person name="Gugger M."/>
            <person name="Coursin T."/>
            <person name="Rippka R."/>
            <person name="Tandeau De Marsac N."/>
            <person name="Huntemann M."/>
            <person name="Wei C.-L."/>
            <person name="Han J."/>
            <person name="Detter J.C."/>
            <person name="Han C."/>
            <person name="Tapia R."/>
            <person name="Chen A."/>
            <person name="Kyrpides N."/>
            <person name="Mavromatis K."/>
            <person name="Markowitz V."/>
            <person name="Szeto E."/>
            <person name="Ivanova N."/>
            <person name="Pagani I."/>
            <person name="Pati A."/>
            <person name="Goodwin L."/>
            <person name="Nordberg H.P."/>
            <person name="Cantor M.N."/>
            <person name="Hua S.X."/>
            <person name="Woyke T."/>
            <person name="Kerfeld C.A."/>
        </authorList>
    </citation>
    <scope>NUCLEOTIDE SEQUENCE [LARGE SCALE GENOMIC DNA]</scope>
    <source>
        <strain evidence="2 3">PCC 7417</strain>
    </source>
</reference>
<dbReference type="HOGENOM" id="CLU_040414_0_0_3"/>
<name>K9X4C1_9NOST</name>
<dbReference type="GO" id="GO:0004519">
    <property type="term" value="F:endonuclease activity"/>
    <property type="evidence" value="ECO:0007669"/>
    <property type="project" value="InterPro"/>
</dbReference>
<dbReference type="eggNOG" id="COG1403">
    <property type="taxonomic scope" value="Bacteria"/>
</dbReference>
<organism evidence="2 3">
    <name type="scientific">Cylindrospermum stagnale PCC 7417</name>
    <dbReference type="NCBI Taxonomy" id="56107"/>
    <lineage>
        <taxon>Bacteria</taxon>
        <taxon>Bacillati</taxon>
        <taxon>Cyanobacteriota</taxon>
        <taxon>Cyanophyceae</taxon>
        <taxon>Nostocales</taxon>
        <taxon>Nostocaceae</taxon>
        <taxon>Cylindrospermum</taxon>
    </lineage>
</organism>
<dbReference type="GO" id="GO:0008270">
    <property type="term" value="F:zinc ion binding"/>
    <property type="evidence" value="ECO:0007669"/>
    <property type="project" value="InterPro"/>
</dbReference>
<evidence type="ECO:0000259" key="1">
    <source>
        <dbReference type="SMART" id="SM00507"/>
    </source>
</evidence>
<dbReference type="PATRIC" id="fig|56107.3.peg.4857"/>
<dbReference type="Pfam" id="PF03235">
    <property type="entry name" value="GmrSD_N"/>
    <property type="match status" value="1"/>
</dbReference>
<dbReference type="KEGG" id="csg:Cylst_4426"/>
<dbReference type="SMART" id="SM00507">
    <property type="entry name" value="HNHc"/>
    <property type="match status" value="1"/>
</dbReference>
<sequence>MAKVSMDALIPREAFEVNNQLNQNTGTYTTTLRITDLEKKEFFFADLRKPDFQRETNDWDEKRICEFIESFLEVDLIPAVILWKGTSSYTFIIDGSHRLSALVAWINDDYGDGEISQKFYEYKIPEEQIDAADKTRKLINGKIGSYQDYRLSLTESHNVNPNIAAKAKRLGTIAIQIQWVVGDSSKAAESFFKINQKAAPINETELRLLRARKKPNGVATRAIIRSGKGHKYWSGFSNDKQDKIQAIAKEINEIFFSPNFSNTIKTLDVPIGGKNYSSQSLALVLEFVNIVNNVEDEDNLEKDVTGDETLQFLTKSRKVAKRINSDHASSLGLHPIVYFYSPGGRHKLGAFYGVVALILHLEANKSFANFIKVRSDFESIIWQYEYLITQIVTRKRSAIDGSKYVKLFYLKIIDELLQGTPNNFVISKTIADPDFKHLKLQETDSTDNVENQDFSRATKSAVFIKEALSQALRCKICHGYLHSNSIQVDHILRKRDGGSGTQDNAQLTHPYCNSTLKN</sequence>
<dbReference type="AlphaFoldDB" id="K9X4C1"/>
<dbReference type="CDD" id="cd00085">
    <property type="entry name" value="HNHc"/>
    <property type="match status" value="1"/>
</dbReference>
<proteinExistence type="predicted"/>
<protein>
    <recommendedName>
        <fullName evidence="1">HNH nuclease domain-containing protein</fullName>
    </recommendedName>
</protein>
<dbReference type="InterPro" id="IPR004919">
    <property type="entry name" value="GmrSD_N"/>
</dbReference>
<dbReference type="EMBL" id="CP003642">
    <property type="protein sequence ID" value="AFZ26512.1"/>
    <property type="molecule type" value="Genomic_DNA"/>
</dbReference>
<dbReference type="eggNOG" id="COG1479">
    <property type="taxonomic scope" value="Bacteria"/>
</dbReference>
<dbReference type="Pfam" id="PF01844">
    <property type="entry name" value="HNH"/>
    <property type="match status" value="1"/>
</dbReference>
<dbReference type="OrthoDB" id="9764212at2"/>
<dbReference type="RefSeq" id="WP_015209754.1">
    <property type="nucleotide sequence ID" value="NC_019757.1"/>
</dbReference>
<accession>K9X4C1</accession>
<dbReference type="InterPro" id="IPR002711">
    <property type="entry name" value="HNH"/>
</dbReference>
<dbReference type="Gene3D" id="1.10.30.50">
    <property type="match status" value="1"/>
</dbReference>
<dbReference type="InterPro" id="IPR003615">
    <property type="entry name" value="HNH_nuc"/>
</dbReference>
<evidence type="ECO:0000313" key="3">
    <source>
        <dbReference type="Proteomes" id="UP000010475"/>
    </source>
</evidence>
<feature type="domain" description="HNH nuclease" evidence="1">
    <location>
        <begin position="463"/>
        <end position="514"/>
    </location>
</feature>
<keyword evidence="3" id="KW-1185">Reference proteome</keyword>
<dbReference type="STRING" id="56107.Cylst_4426"/>